<feature type="region of interest" description="Disordered" evidence="5">
    <location>
        <begin position="223"/>
        <end position="247"/>
    </location>
</feature>
<gene>
    <name evidence="6" type="ORF">GN330_22895</name>
</gene>
<dbReference type="RefSeq" id="WP_156715971.1">
    <property type="nucleotide sequence ID" value="NZ_WPHG01000010.1"/>
</dbReference>
<evidence type="ECO:0000256" key="4">
    <source>
        <dbReference type="ARBA" id="ARBA00023204"/>
    </source>
</evidence>
<dbReference type="GO" id="GO:0045002">
    <property type="term" value="P:double-strand break repair via single-strand annealing"/>
    <property type="evidence" value="ECO:0007669"/>
    <property type="project" value="TreeGrafter"/>
</dbReference>
<keyword evidence="2" id="KW-0227">DNA damage</keyword>
<evidence type="ECO:0000256" key="3">
    <source>
        <dbReference type="ARBA" id="ARBA00023172"/>
    </source>
</evidence>
<protein>
    <recommendedName>
        <fullName evidence="8">Rad52/22 double-strand break repair protein</fullName>
    </recommendedName>
</protein>
<dbReference type="Proteomes" id="UP000463224">
    <property type="component" value="Unassembled WGS sequence"/>
</dbReference>
<dbReference type="GO" id="GO:0000724">
    <property type="term" value="P:double-strand break repair via homologous recombination"/>
    <property type="evidence" value="ECO:0007669"/>
    <property type="project" value="TreeGrafter"/>
</dbReference>
<accession>A0A844QLE8</accession>
<evidence type="ECO:0000256" key="5">
    <source>
        <dbReference type="SAM" id="MobiDB-lite"/>
    </source>
</evidence>
<evidence type="ECO:0008006" key="8">
    <source>
        <dbReference type="Google" id="ProtNLM"/>
    </source>
</evidence>
<sequence>MTFTTDQKSLLAAKLDPSNVKPPQQFGPKGDYLEGWHVIAEANRIFGFDGWSYEVVDVKCVSEAPRKIGRQQKDGWGVTYTARVKAIVSGVIREDCGAGHGYDVDAGLAHESAIKEAVTDALKRAMRTFGNPFGLALYDKTRANVGTADEAPATQQEPAPKASSAAQKRGLEDIEGDLLDCKTVQNVMACANAWKHIFERDGWAKDFIALARDKFNARKEQIKQAEASDTFPGDTNDNPAVQNMMAG</sequence>
<dbReference type="InterPro" id="IPR007232">
    <property type="entry name" value="Rad52_Rad59_Rad22"/>
</dbReference>
<dbReference type="Gene3D" id="3.30.390.80">
    <property type="entry name" value="DNA repair protein Rad52/59/22"/>
    <property type="match status" value="1"/>
</dbReference>
<evidence type="ECO:0000256" key="1">
    <source>
        <dbReference type="ARBA" id="ARBA00006638"/>
    </source>
</evidence>
<dbReference type="SUPFAM" id="SSF54768">
    <property type="entry name" value="dsRNA-binding domain-like"/>
    <property type="match status" value="1"/>
</dbReference>
<dbReference type="AlphaFoldDB" id="A0A844QLE8"/>
<evidence type="ECO:0000313" key="7">
    <source>
        <dbReference type="Proteomes" id="UP000463224"/>
    </source>
</evidence>
<dbReference type="InterPro" id="IPR042525">
    <property type="entry name" value="Rad52_Rad59_Rad22_sf"/>
</dbReference>
<feature type="region of interest" description="Disordered" evidence="5">
    <location>
        <begin position="147"/>
        <end position="168"/>
    </location>
</feature>
<organism evidence="6 7">
    <name type="scientific">Nitratireductor arenosus</name>
    <dbReference type="NCBI Taxonomy" id="2682096"/>
    <lineage>
        <taxon>Bacteria</taxon>
        <taxon>Pseudomonadati</taxon>
        <taxon>Pseudomonadota</taxon>
        <taxon>Alphaproteobacteria</taxon>
        <taxon>Hyphomicrobiales</taxon>
        <taxon>Phyllobacteriaceae</taxon>
        <taxon>Nitratireductor</taxon>
    </lineage>
</organism>
<comment type="similarity">
    <text evidence="1">Belongs to the RAD52 family.</text>
</comment>
<evidence type="ECO:0000313" key="6">
    <source>
        <dbReference type="EMBL" id="MVB00098.1"/>
    </source>
</evidence>
<reference evidence="6 7" key="1">
    <citation type="submission" date="2019-12" db="EMBL/GenBank/DDBJ databases">
        <title>Nitratireductor arenosus sp. nov., Isolated from sea sand, Jeju island, South Korea.</title>
        <authorList>
            <person name="Kim W."/>
        </authorList>
    </citation>
    <scope>NUCLEOTIDE SEQUENCE [LARGE SCALE GENOMIC DNA]</scope>
    <source>
        <strain evidence="6 7">CAU 1489</strain>
    </source>
</reference>
<dbReference type="PANTHER" id="PTHR12132">
    <property type="entry name" value="DNA REPAIR AND RECOMBINATION PROTEIN RAD52, RAD59"/>
    <property type="match status" value="1"/>
</dbReference>
<name>A0A844QLE8_9HYPH</name>
<dbReference type="Pfam" id="PF04098">
    <property type="entry name" value="Rad52_Rad22"/>
    <property type="match status" value="1"/>
</dbReference>
<keyword evidence="4" id="KW-0234">DNA repair</keyword>
<evidence type="ECO:0000256" key="2">
    <source>
        <dbReference type="ARBA" id="ARBA00022763"/>
    </source>
</evidence>
<dbReference type="EMBL" id="WPHG01000010">
    <property type="protein sequence ID" value="MVB00098.1"/>
    <property type="molecule type" value="Genomic_DNA"/>
</dbReference>
<keyword evidence="3" id="KW-0233">DNA recombination</keyword>
<keyword evidence="7" id="KW-1185">Reference proteome</keyword>
<dbReference type="GO" id="GO:0006312">
    <property type="term" value="P:mitotic recombination"/>
    <property type="evidence" value="ECO:0007669"/>
    <property type="project" value="TreeGrafter"/>
</dbReference>
<dbReference type="PANTHER" id="PTHR12132:SF1">
    <property type="entry name" value="DNA REPAIR PROTEIN RAD52 HOMOLOG"/>
    <property type="match status" value="1"/>
</dbReference>
<comment type="caution">
    <text evidence="6">The sequence shown here is derived from an EMBL/GenBank/DDBJ whole genome shotgun (WGS) entry which is preliminary data.</text>
</comment>
<dbReference type="InterPro" id="IPR041247">
    <property type="entry name" value="Rad52_fam"/>
</dbReference>
<proteinExistence type="inferred from homology"/>